<keyword evidence="7" id="KW-1185">Reference proteome</keyword>
<dbReference type="InterPro" id="IPR050950">
    <property type="entry name" value="HTH-type_LysR_regulators"/>
</dbReference>
<organism evidence="6 7">
    <name type="scientific">Paenibacillus oleatilyticus</name>
    <dbReference type="NCBI Taxonomy" id="2594886"/>
    <lineage>
        <taxon>Bacteria</taxon>
        <taxon>Bacillati</taxon>
        <taxon>Bacillota</taxon>
        <taxon>Bacilli</taxon>
        <taxon>Bacillales</taxon>
        <taxon>Paenibacillaceae</taxon>
        <taxon>Paenibacillus</taxon>
    </lineage>
</organism>
<keyword evidence="3" id="KW-0238">DNA-binding</keyword>
<evidence type="ECO:0000256" key="2">
    <source>
        <dbReference type="ARBA" id="ARBA00023015"/>
    </source>
</evidence>
<comment type="caution">
    <text evidence="6">The sequence shown here is derived from an EMBL/GenBank/DDBJ whole genome shotgun (WGS) entry which is preliminary data.</text>
</comment>
<accession>A0ABV4V086</accession>
<dbReference type="Proteomes" id="UP001575622">
    <property type="component" value="Unassembled WGS sequence"/>
</dbReference>
<name>A0ABV4V086_9BACL</name>
<dbReference type="PANTHER" id="PTHR30419">
    <property type="entry name" value="HTH-TYPE TRANSCRIPTIONAL REGULATOR YBHD"/>
    <property type="match status" value="1"/>
</dbReference>
<gene>
    <name evidence="6" type="ORF">ACEU3E_07785</name>
</gene>
<dbReference type="InterPro" id="IPR000847">
    <property type="entry name" value="LysR_HTH_N"/>
</dbReference>
<evidence type="ECO:0000256" key="4">
    <source>
        <dbReference type="ARBA" id="ARBA00023163"/>
    </source>
</evidence>
<dbReference type="Pfam" id="PF00126">
    <property type="entry name" value="HTH_1"/>
    <property type="match status" value="1"/>
</dbReference>
<dbReference type="InterPro" id="IPR036390">
    <property type="entry name" value="WH_DNA-bd_sf"/>
</dbReference>
<dbReference type="Gene3D" id="3.40.190.290">
    <property type="match status" value="1"/>
</dbReference>
<keyword evidence="2" id="KW-0805">Transcription regulation</keyword>
<protein>
    <submittedName>
        <fullName evidence="6">LysR family transcriptional regulator</fullName>
    </submittedName>
</protein>
<sequence length="297" mass="33531">MNLTKYEIFCTVVEFQSLTKAGEKLNLTQPAVSHAISSLEQEIGFPLLIRNRSGISLTSNGERILEPMREIVRLNEKLKQEFASIRGLVTGTVCIGTFSSVSIQWLPAILKEFQQKYPLIEIELLEGNYNDIEQWVLKGSVDFGFMALPVSGSLEVMPLKRDKIFCIVPKDHVLQKEDKIHIEQLREEPFIMPKKGCDLDVKRIFSENNITPKVKYELEDDHAIIAMVNSGIGVSLLPEMILSHIPGNVKVLELEGDYYRSIGIAMTSRKNISPAAKKFTDCVQSWVTPAEAEEHKK</sequence>
<dbReference type="InterPro" id="IPR005119">
    <property type="entry name" value="LysR_subst-bd"/>
</dbReference>
<evidence type="ECO:0000313" key="6">
    <source>
        <dbReference type="EMBL" id="MFB0842066.1"/>
    </source>
</evidence>
<dbReference type="CDD" id="cd05466">
    <property type="entry name" value="PBP2_LTTR_substrate"/>
    <property type="match status" value="1"/>
</dbReference>
<keyword evidence="4" id="KW-0804">Transcription</keyword>
<evidence type="ECO:0000259" key="5">
    <source>
        <dbReference type="PROSITE" id="PS50931"/>
    </source>
</evidence>
<dbReference type="InterPro" id="IPR036388">
    <property type="entry name" value="WH-like_DNA-bd_sf"/>
</dbReference>
<dbReference type="RefSeq" id="WP_373950100.1">
    <property type="nucleotide sequence ID" value="NZ_JBHDLN010000003.1"/>
</dbReference>
<dbReference type="PRINTS" id="PR00039">
    <property type="entry name" value="HTHLYSR"/>
</dbReference>
<evidence type="ECO:0000256" key="3">
    <source>
        <dbReference type="ARBA" id="ARBA00023125"/>
    </source>
</evidence>
<dbReference type="SUPFAM" id="SSF53850">
    <property type="entry name" value="Periplasmic binding protein-like II"/>
    <property type="match status" value="1"/>
</dbReference>
<dbReference type="SUPFAM" id="SSF46785">
    <property type="entry name" value="Winged helix' DNA-binding domain"/>
    <property type="match status" value="1"/>
</dbReference>
<dbReference type="Gene3D" id="1.10.10.10">
    <property type="entry name" value="Winged helix-like DNA-binding domain superfamily/Winged helix DNA-binding domain"/>
    <property type="match status" value="1"/>
</dbReference>
<comment type="similarity">
    <text evidence="1">Belongs to the LysR transcriptional regulatory family.</text>
</comment>
<evidence type="ECO:0000313" key="7">
    <source>
        <dbReference type="Proteomes" id="UP001575622"/>
    </source>
</evidence>
<dbReference type="PANTHER" id="PTHR30419:SF24">
    <property type="entry name" value="HTH-TYPE TRANSCRIPTIONAL REGULATOR CZCR"/>
    <property type="match status" value="1"/>
</dbReference>
<dbReference type="PROSITE" id="PS50931">
    <property type="entry name" value="HTH_LYSR"/>
    <property type="match status" value="1"/>
</dbReference>
<proteinExistence type="inferred from homology"/>
<feature type="domain" description="HTH lysR-type" evidence="5">
    <location>
        <begin position="1"/>
        <end position="58"/>
    </location>
</feature>
<dbReference type="EMBL" id="JBHDLN010000003">
    <property type="protein sequence ID" value="MFB0842066.1"/>
    <property type="molecule type" value="Genomic_DNA"/>
</dbReference>
<reference evidence="6 7" key="1">
    <citation type="submission" date="2024-09" db="EMBL/GenBank/DDBJ databases">
        <authorList>
            <person name="Makale K.P.P."/>
            <person name="Makhzoum A."/>
            <person name="Rantong G."/>
            <person name="Rahube T.O."/>
        </authorList>
    </citation>
    <scope>NUCLEOTIDE SEQUENCE [LARGE SCALE GENOMIC DNA]</scope>
    <source>
        <strain evidence="6 7">KM_D13</strain>
    </source>
</reference>
<dbReference type="Pfam" id="PF03466">
    <property type="entry name" value="LysR_substrate"/>
    <property type="match status" value="1"/>
</dbReference>
<evidence type="ECO:0000256" key="1">
    <source>
        <dbReference type="ARBA" id="ARBA00009437"/>
    </source>
</evidence>